<comment type="cofactor">
    <cofactor evidence="1">
        <name>pyridoxal 5'-phosphate</name>
        <dbReference type="ChEBI" id="CHEBI:597326"/>
    </cofactor>
</comment>
<dbReference type="GO" id="GO:0042802">
    <property type="term" value="F:identical protein binding"/>
    <property type="evidence" value="ECO:0007669"/>
    <property type="project" value="TreeGrafter"/>
</dbReference>
<dbReference type="EMBL" id="MTSD02000028">
    <property type="protein sequence ID" value="OOV85847.1"/>
    <property type="molecule type" value="Genomic_DNA"/>
</dbReference>
<dbReference type="GO" id="GO:0030170">
    <property type="term" value="F:pyridoxal phosphate binding"/>
    <property type="evidence" value="ECO:0007669"/>
    <property type="project" value="InterPro"/>
</dbReference>
<dbReference type="InterPro" id="IPR005814">
    <property type="entry name" value="Aminotrans_3"/>
</dbReference>
<dbReference type="InterPro" id="IPR015424">
    <property type="entry name" value="PyrdxlP-dep_Trfase"/>
</dbReference>
<dbReference type="Gene3D" id="3.40.640.10">
    <property type="entry name" value="Type I PLP-dependent aspartate aminotransferase-like (Major domain)"/>
    <property type="match status" value="1"/>
</dbReference>
<dbReference type="InterPro" id="IPR015421">
    <property type="entry name" value="PyrdxlP-dep_Trfase_major"/>
</dbReference>
<dbReference type="PANTHER" id="PTHR11986">
    <property type="entry name" value="AMINOTRANSFERASE CLASS III"/>
    <property type="match status" value="1"/>
</dbReference>
<dbReference type="SUPFAM" id="SSF53383">
    <property type="entry name" value="PLP-dependent transferases"/>
    <property type="match status" value="1"/>
</dbReference>
<reference evidence="4" key="1">
    <citation type="submission" date="2017-02" db="EMBL/GenBank/DDBJ databases">
        <title>Draft Genome Sequence of the Salt Water Bacterium Oceanospirillum linum ATCC 11336.</title>
        <authorList>
            <person name="Trachtenberg A.M."/>
            <person name="Carney J.G."/>
            <person name="Linnane J.D."/>
            <person name="Rheaume B.A."/>
            <person name="Pitts N.L."/>
            <person name="Mykles D.L."/>
            <person name="Maclea K.S."/>
        </authorList>
    </citation>
    <scope>NUCLEOTIDE SEQUENCE [LARGE SCALE GENOMIC DNA]</scope>
    <source>
        <strain evidence="4">ATCC 11336</strain>
    </source>
</reference>
<proteinExistence type="predicted"/>
<dbReference type="AlphaFoldDB" id="A0A1T1H813"/>
<comment type="caution">
    <text evidence="4">The sequence shown here is derived from an EMBL/GenBank/DDBJ whole genome shotgun (WGS) entry which is preliminary data.</text>
</comment>
<accession>A0A1T1H813</accession>
<keyword evidence="2" id="KW-0808">Transferase</keyword>
<gene>
    <name evidence="4" type="ORF">BTA35_0216485</name>
</gene>
<evidence type="ECO:0000256" key="2">
    <source>
        <dbReference type="ARBA" id="ARBA00022576"/>
    </source>
</evidence>
<evidence type="ECO:0000256" key="1">
    <source>
        <dbReference type="ARBA" id="ARBA00001933"/>
    </source>
</evidence>
<keyword evidence="3" id="KW-0663">Pyridoxal phosphate</keyword>
<organism evidence="4 5">
    <name type="scientific">Oceanospirillum linum</name>
    <dbReference type="NCBI Taxonomy" id="966"/>
    <lineage>
        <taxon>Bacteria</taxon>
        <taxon>Pseudomonadati</taxon>
        <taxon>Pseudomonadota</taxon>
        <taxon>Gammaproteobacteria</taxon>
        <taxon>Oceanospirillales</taxon>
        <taxon>Oceanospirillaceae</taxon>
        <taxon>Oceanospirillum</taxon>
    </lineage>
</organism>
<keyword evidence="5" id="KW-1185">Reference proteome</keyword>
<dbReference type="InterPro" id="IPR050103">
    <property type="entry name" value="Class-III_PLP-dep_AT"/>
</dbReference>
<dbReference type="RefSeq" id="WP_139363694.1">
    <property type="nucleotide sequence ID" value="NZ_MTSD02000028.1"/>
</dbReference>
<dbReference type="Gene3D" id="3.90.1150.10">
    <property type="entry name" value="Aspartate Aminotransferase, domain 1"/>
    <property type="match status" value="1"/>
</dbReference>
<name>A0A1T1H813_OCELI</name>
<dbReference type="InterPro" id="IPR015422">
    <property type="entry name" value="PyrdxlP-dep_Trfase_small"/>
</dbReference>
<evidence type="ECO:0000256" key="3">
    <source>
        <dbReference type="ARBA" id="ARBA00022898"/>
    </source>
</evidence>
<keyword evidence="2" id="KW-0032">Aminotransferase</keyword>
<evidence type="ECO:0000313" key="4">
    <source>
        <dbReference type="EMBL" id="OOV85847.1"/>
    </source>
</evidence>
<dbReference type="STRING" id="966.BTA35_0216485"/>
<evidence type="ECO:0000313" key="5">
    <source>
        <dbReference type="Proteomes" id="UP000190064"/>
    </source>
</evidence>
<dbReference type="Proteomes" id="UP000190064">
    <property type="component" value="Unassembled WGS sequence"/>
</dbReference>
<dbReference type="GO" id="GO:0008483">
    <property type="term" value="F:transaminase activity"/>
    <property type="evidence" value="ECO:0007669"/>
    <property type="project" value="UniProtKB-KW"/>
</dbReference>
<protein>
    <submittedName>
        <fullName evidence="4">4-aminobutyrate--2-oxoglutarate transaminase</fullName>
    </submittedName>
</protein>
<feature type="non-terminal residue" evidence="4">
    <location>
        <position position="196"/>
    </location>
</feature>
<sequence length="196" mass="21485">MTTNAELQALREQYVPLGAANMSTHFADRAENGEIFDIEGRRFIDFAGGIGVLNVGHRHPKVVAAVEAQMQKLMHTCFHVMPYEPYIRLAKKLCELTPGTMAKKAFLVNTGAEAVENAIKIARAATKRSAVIAFNGGFHGRTMMGMALTGKVVPYKVGFGPFPGGVYHVPYPNEYHKISVQDSLTALHNVLKNDIE</sequence>
<dbReference type="Pfam" id="PF00202">
    <property type="entry name" value="Aminotran_3"/>
    <property type="match status" value="1"/>
</dbReference>